<sequence length="427" mass="49601">MEDLLACPICGIFLQEPYIRCFECHNPSRSFCLQCFSKGKEYENHKNNHSYTVVRNNFTLLDPDWTASEELKLLNAIADRGMGNWSEISKDVGTKNKVECEEHYFKYYINQPTPPLPEIESQEMEDEICQPTPVNCTTFSQDPPRPVVGSILYQDMAGYMPARGDFAYEHDDFAEMDIKDLAFEEDDPLWNELQMGVLDIYQSRLKERARRKLLIKNYGLLNNKKNVDDWNRYLPLGPAVLDHVKPLMHLFTAENFYKFMEGLLWEHKAKQRIELLQECRVAGITRLQSIPTFLKLKKRREENKKSKSALDEVLSQIKDERTCQQFLNRQVLKEGMASDSGPGRRSAPPLNIATLPDFEKLNPKERELCSNLRILPTSFLQYKATLLHEYGKLGCLRLANARKIIKIDVNKTRHIYDLLLEQGLITK</sequence>
<evidence type="ECO:0000313" key="13">
    <source>
        <dbReference type="EMBL" id="KAG8178015.1"/>
    </source>
</evidence>
<dbReference type="Pfam" id="PF25299">
    <property type="entry name" value="ZZ_ADA2"/>
    <property type="match status" value="1"/>
</dbReference>
<dbReference type="PIRSF" id="PIRSF025024">
    <property type="entry name" value="Transcriptional_adaptor_2"/>
    <property type="match status" value="1"/>
</dbReference>
<evidence type="ECO:0000259" key="9">
    <source>
        <dbReference type="PROSITE" id="PS50135"/>
    </source>
</evidence>
<dbReference type="Pfam" id="PF04433">
    <property type="entry name" value="SWIRM"/>
    <property type="match status" value="1"/>
</dbReference>
<dbReference type="Proteomes" id="UP000827092">
    <property type="component" value="Unassembled WGS sequence"/>
</dbReference>
<dbReference type="InterPro" id="IPR036388">
    <property type="entry name" value="WH-like_DNA-bd_sf"/>
</dbReference>
<gene>
    <name evidence="13" type="ORF">JTE90_011647</name>
</gene>
<dbReference type="Pfam" id="PF22941">
    <property type="entry name" value="TADA2A-like_3rd"/>
    <property type="match status" value="1"/>
</dbReference>
<accession>A0AAV6U193</accession>
<dbReference type="GO" id="GO:0006357">
    <property type="term" value="P:regulation of transcription by RNA polymerase II"/>
    <property type="evidence" value="ECO:0007669"/>
    <property type="project" value="InterPro"/>
</dbReference>
<dbReference type="Gene3D" id="1.10.10.10">
    <property type="entry name" value="Winged helix-like DNA-binding domain superfamily/Winged helix DNA-binding domain"/>
    <property type="match status" value="1"/>
</dbReference>
<dbReference type="Gene3D" id="1.10.10.60">
    <property type="entry name" value="Homeodomain-like"/>
    <property type="match status" value="1"/>
</dbReference>
<feature type="domain" description="ZZ-type" evidence="9">
    <location>
        <begin position="2"/>
        <end position="59"/>
    </location>
</feature>
<dbReference type="GO" id="GO:0140672">
    <property type="term" value="C:ATAC complex"/>
    <property type="evidence" value="ECO:0007669"/>
    <property type="project" value="UniProtKB-ARBA"/>
</dbReference>
<feature type="domain" description="HTH myb-type" evidence="12">
    <location>
        <begin position="57"/>
        <end position="112"/>
    </location>
</feature>
<evidence type="ECO:0000259" key="10">
    <source>
        <dbReference type="PROSITE" id="PS50934"/>
    </source>
</evidence>
<evidence type="ECO:0000256" key="5">
    <source>
        <dbReference type="ARBA" id="ARBA00023242"/>
    </source>
</evidence>
<dbReference type="InterPro" id="IPR017884">
    <property type="entry name" value="SANT_dom"/>
</dbReference>
<evidence type="ECO:0000259" key="11">
    <source>
        <dbReference type="PROSITE" id="PS51293"/>
    </source>
</evidence>
<dbReference type="SUPFAM" id="SSF46689">
    <property type="entry name" value="Homeodomain-like"/>
    <property type="match status" value="2"/>
</dbReference>
<keyword evidence="4" id="KW-0862">Zinc</keyword>
<feature type="domain" description="Myb-like" evidence="8">
    <location>
        <begin position="65"/>
        <end position="108"/>
    </location>
</feature>
<dbReference type="FunFam" id="1.10.10.60:FF:000110">
    <property type="entry name" value="Transcriptional adapter"/>
    <property type="match status" value="1"/>
</dbReference>
<evidence type="ECO:0000256" key="7">
    <source>
        <dbReference type="PROSITE-ProRule" id="PRU00228"/>
    </source>
</evidence>
<dbReference type="CDD" id="cd00167">
    <property type="entry name" value="SANT"/>
    <property type="match status" value="1"/>
</dbReference>
<organism evidence="13 14">
    <name type="scientific">Oedothorax gibbosus</name>
    <dbReference type="NCBI Taxonomy" id="931172"/>
    <lineage>
        <taxon>Eukaryota</taxon>
        <taxon>Metazoa</taxon>
        <taxon>Ecdysozoa</taxon>
        <taxon>Arthropoda</taxon>
        <taxon>Chelicerata</taxon>
        <taxon>Arachnida</taxon>
        <taxon>Araneae</taxon>
        <taxon>Araneomorphae</taxon>
        <taxon>Entelegynae</taxon>
        <taxon>Araneoidea</taxon>
        <taxon>Linyphiidae</taxon>
        <taxon>Erigoninae</taxon>
        <taxon>Oedothorax</taxon>
    </lineage>
</organism>
<dbReference type="PROSITE" id="PS50090">
    <property type="entry name" value="MYB_LIKE"/>
    <property type="match status" value="1"/>
</dbReference>
<dbReference type="InterPro" id="IPR016827">
    <property type="entry name" value="Ada2/TADA2"/>
</dbReference>
<dbReference type="GO" id="GO:0003682">
    <property type="term" value="F:chromatin binding"/>
    <property type="evidence" value="ECO:0007669"/>
    <property type="project" value="TreeGrafter"/>
</dbReference>
<dbReference type="InterPro" id="IPR009057">
    <property type="entry name" value="Homeodomain-like_sf"/>
</dbReference>
<keyword evidence="6" id="KW-0804">Transcription</keyword>
<keyword evidence="2" id="KW-0479">Metal-binding</keyword>
<evidence type="ECO:0000256" key="1">
    <source>
        <dbReference type="ARBA" id="ARBA00004123"/>
    </source>
</evidence>
<dbReference type="PROSITE" id="PS50934">
    <property type="entry name" value="SWIRM"/>
    <property type="match status" value="1"/>
</dbReference>
<dbReference type="AlphaFoldDB" id="A0AAV6U193"/>
<evidence type="ECO:0000256" key="3">
    <source>
        <dbReference type="ARBA" id="ARBA00022771"/>
    </source>
</evidence>
<protein>
    <recommendedName>
        <fullName evidence="6">Transcriptional adapter</fullName>
    </recommendedName>
</protein>
<dbReference type="SUPFAM" id="SSF57850">
    <property type="entry name" value="RING/U-box"/>
    <property type="match status" value="1"/>
</dbReference>
<dbReference type="InterPro" id="IPR000433">
    <property type="entry name" value="Znf_ZZ"/>
</dbReference>
<comment type="subcellular location">
    <subcellularLocation>
        <location evidence="1 6">Nucleus</location>
    </subcellularLocation>
</comment>
<dbReference type="InterPro" id="IPR017930">
    <property type="entry name" value="Myb_dom"/>
</dbReference>
<dbReference type="SMART" id="SM00717">
    <property type="entry name" value="SANT"/>
    <property type="match status" value="1"/>
</dbReference>
<dbReference type="FunFam" id="1.10.10.10:FF:000087">
    <property type="entry name" value="Transcriptional adapter 2"/>
    <property type="match status" value="1"/>
</dbReference>
<dbReference type="InterPro" id="IPR001005">
    <property type="entry name" value="SANT/Myb"/>
</dbReference>
<evidence type="ECO:0000256" key="2">
    <source>
        <dbReference type="ARBA" id="ARBA00022723"/>
    </source>
</evidence>
<dbReference type="PANTHER" id="PTHR12374:SF20">
    <property type="entry name" value="TRANSCRIPTIONAL ADAPTER 2-ALPHA"/>
    <property type="match status" value="1"/>
</dbReference>
<keyword evidence="14" id="KW-1185">Reference proteome</keyword>
<keyword evidence="3 7" id="KW-0863">Zinc-finger</keyword>
<dbReference type="EMBL" id="JAFNEN010000725">
    <property type="protein sequence ID" value="KAG8178015.1"/>
    <property type="molecule type" value="Genomic_DNA"/>
</dbReference>
<dbReference type="PROSITE" id="PS51294">
    <property type="entry name" value="HTH_MYB"/>
    <property type="match status" value="1"/>
</dbReference>
<proteinExistence type="predicted"/>
<keyword evidence="5 6" id="KW-0539">Nucleus</keyword>
<keyword evidence="6" id="KW-0805">Transcription regulation</keyword>
<dbReference type="PROSITE" id="PS50135">
    <property type="entry name" value="ZF_ZZ_2"/>
    <property type="match status" value="1"/>
</dbReference>
<dbReference type="PANTHER" id="PTHR12374">
    <property type="entry name" value="TRANSCRIPTIONAL ADAPTOR 2 ADA2 -RELATED"/>
    <property type="match status" value="1"/>
</dbReference>
<evidence type="ECO:0000259" key="8">
    <source>
        <dbReference type="PROSITE" id="PS50090"/>
    </source>
</evidence>
<feature type="domain" description="SWIRM" evidence="10">
    <location>
        <begin position="341"/>
        <end position="427"/>
    </location>
</feature>
<comment type="caution">
    <text evidence="13">The sequence shown here is derived from an EMBL/GenBank/DDBJ whole genome shotgun (WGS) entry which is preliminary data.</text>
</comment>
<dbReference type="Pfam" id="PF00249">
    <property type="entry name" value="Myb_DNA-binding"/>
    <property type="match status" value="1"/>
</dbReference>
<evidence type="ECO:0000256" key="6">
    <source>
        <dbReference type="PIRNR" id="PIRNR025024"/>
    </source>
</evidence>
<evidence type="ECO:0000256" key="4">
    <source>
        <dbReference type="ARBA" id="ARBA00022833"/>
    </source>
</evidence>
<dbReference type="InterPro" id="IPR007526">
    <property type="entry name" value="SWIRM"/>
</dbReference>
<dbReference type="PROSITE" id="PS51293">
    <property type="entry name" value="SANT"/>
    <property type="match status" value="1"/>
</dbReference>
<dbReference type="GO" id="GO:0008270">
    <property type="term" value="F:zinc ion binding"/>
    <property type="evidence" value="ECO:0007669"/>
    <property type="project" value="UniProtKB-KW"/>
</dbReference>
<dbReference type="GO" id="GO:0003713">
    <property type="term" value="F:transcription coactivator activity"/>
    <property type="evidence" value="ECO:0007669"/>
    <property type="project" value="InterPro"/>
</dbReference>
<evidence type="ECO:0000313" key="14">
    <source>
        <dbReference type="Proteomes" id="UP000827092"/>
    </source>
</evidence>
<dbReference type="InterPro" id="IPR055141">
    <property type="entry name" value="TADA2A_B-like_dom"/>
</dbReference>
<feature type="domain" description="SANT" evidence="11">
    <location>
        <begin position="60"/>
        <end position="112"/>
    </location>
</feature>
<name>A0AAV6U193_9ARAC</name>
<reference evidence="13 14" key="1">
    <citation type="journal article" date="2022" name="Nat. Ecol. Evol.">
        <title>A masculinizing supergene underlies an exaggerated male reproductive morph in a spider.</title>
        <authorList>
            <person name="Hendrickx F."/>
            <person name="De Corte Z."/>
            <person name="Sonet G."/>
            <person name="Van Belleghem S.M."/>
            <person name="Kostlbacher S."/>
            <person name="Vangestel C."/>
        </authorList>
    </citation>
    <scope>NUCLEOTIDE SEQUENCE [LARGE SCALE GENOMIC DNA]</scope>
    <source>
        <strain evidence="13">W744_W776</strain>
    </source>
</reference>
<dbReference type="GO" id="GO:0006338">
    <property type="term" value="P:chromatin remodeling"/>
    <property type="evidence" value="ECO:0007669"/>
    <property type="project" value="TreeGrafter"/>
</dbReference>
<evidence type="ECO:0000259" key="12">
    <source>
        <dbReference type="PROSITE" id="PS51294"/>
    </source>
</evidence>
<dbReference type="GO" id="GO:0005634">
    <property type="term" value="C:nucleus"/>
    <property type="evidence" value="ECO:0007669"/>
    <property type="project" value="UniProtKB-SubCell"/>
</dbReference>